<dbReference type="EMBL" id="CP051141">
    <property type="protein sequence ID" value="QIW98933.1"/>
    <property type="molecule type" value="Genomic_DNA"/>
</dbReference>
<feature type="domain" description="Heterokaryon incompatibility" evidence="1">
    <location>
        <begin position="315"/>
        <end position="397"/>
    </location>
</feature>
<dbReference type="Pfam" id="PF06985">
    <property type="entry name" value="HET"/>
    <property type="match status" value="1"/>
</dbReference>
<reference evidence="2 3" key="1">
    <citation type="journal article" date="2016" name="Sci. Rep.">
        <title>Peltaster fructicola genome reveals evolution from an invasive phytopathogen to an ectophytic parasite.</title>
        <authorList>
            <person name="Xu C."/>
            <person name="Chen H."/>
            <person name="Gleason M.L."/>
            <person name="Xu J.R."/>
            <person name="Liu H."/>
            <person name="Zhang R."/>
            <person name="Sun G."/>
        </authorList>
    </citation>
    <scope>NUCLEOTIDE SEQUENCE [LARGE SCALE GENOMIC DNA]</scope>
    <source>
        <strain evidence="2 3">LNHT1506</strain>
    </source>
</reference>
<organism evidence="2 3">
    <name type="scientific">Peltaster fructicola</name>
    <dbReference type="NCBI Taxonomy" id="286661"/>
    <lineage>
        <taxon>Eukaryota</taxon>
        <taxon>Fungi</taxon>
        <taxon>Dikarya</taxon>
        <taxon>Ascomycota</taxon>
        <taxon>Pezizomycotina</taxon>
        <taxon>Dothideomycetes</taxon>
        <taxon>Dothideomycetes incertae sedis</taxon>
        <taxon>Peltaster</taxon>
    </lineage>
</organism>
<protein>
    <recommendedName>
        <fullName evidence="1">Heterokaryon incompatibility domain-containing protein</fullName>
    </recommendedName>
</protein>
<evidence type="ECO:0000259" key="1">
    <source>
        <dbReference type="Pfam" id="PF06985"/>
    </source>
</evidence>
<dbReference type="AlphaFoldDB" id="A0A6H0XW35"/>
<dbReference type="PANTHER" id="PTHR39596">
    <property type="match status" value="1"/>
</dbReference>
<name>A0A6H0XW35_9PEZI</name>
<dbReference type="InterPro" id="IPR010730">
    <property type="entry name" value="HET"/>
</dbReference>
<sequence length="827" mass="93933">MEHLLLPRGAVLASDERARYIAEPYDNGPFMTYPQRSRFKHIYDTLLPAGNHPRYDALLNQQEARDLEIFLQTWLFFGLLHEVFGDKAPADHFIVDGGHDGQALLSTLQLSNKIDEWIVQHYHLEERGKDLLEHLVQCILETNRMLKVLRNRLDCDRTLLLVLMSVAETLDEVILETLDKGTRSLPTSWDLYHTDETSRLMISRGWCPSDVKQWRNDFYGFQHIFYLSKIEQPKIKDHSLCVGKDCAANQYDAAQRPTVHRCADKRCGSIAVDIEAVKGILADGYIALLDVSLDETDTQYGLKVEVVSSREHSIYVALSHVWADGLGNPSGNALPRCQLTFVANAVQNLAREAGHDKILLWLDTLCCPVKSLTHRLLCIVRMRQIYEEATHVLVLEAALASYGSDELDCVELTARFVYSSWTRRLWTLQEGALARSVWVQLKDKAVDMDVVASQLRQRYQTQFIHSPLLLHLYSTLCKLRHTVNVTDSDRLGGIARLHSAIRRRSVSVASDEPLCLATFLRLNQGDVAQAPESERMKVFWEIYGAAHRGLTRHVIFFTGPRLTTPGFRWSPSTFMAAVHFWALAVNKDIDDFATIHPRGLKAKFPAFELLVPQLQSEADGRYWDGIFQLPVPVYYVRRAERDWYLLLLLPRSERAPDITIRNILQCNRGRHVILSRFDLEQSVVTDTCEVLVVTVPEDVSGEEPTVHACETAHLSKAPPSQSLVLEAAWQLSQDVQLQVLLRLGDKAPDEVPVRADDDLLKKLPNAVVLHLQEIASDAVQDDQLAKLLQGNTEKKRDELMGWIVYLASGSYALVQRSWDASKVWCID</sequence>
<evidence type="ECO:0000313" key="2">
    <source>
        <dbReference type="EMBL" id="QIW98933.1"/>
    </source>
</evidence>
<gene>
    <name evidence="2" type="ORF">AMS68_004451</name>
</gene>
<proteinExistence type="predicted"/>
<evidence type="ECO:0000313" key="3">
    <source>
        <dbReference type="Proteomes" id="UP000503462"/>
    </source>
</evidence>
<accession>A0A6H0XW35</accession>
<dbReference type="OrthoDB" id="2426273at2759"/>
<keyword evidence="3" id="KW-1185">Reference proteome</keyword>
<dbReference type="Proteomes" id="UP000503462">
    <property type="component" value="Chromosome 3"/>
</dbReference>
<dbReference type="PANTHER" id="PTHR39596:SF2">
    <property type="entry name" value="HET DOMAIN PROTEIN (AFU_ORTHOLOGUE AFUA_1G17550)-RELATED"/>
    <property type="match status" value="1"/>
</dbReference>